<dbReference type="PANTHER" id="PTHR48078">
    <property type="entry name" value="THREONINE DEHYDRATASE, MITOCHONDRIAL-RELATED"/>
    <property type="match status" value="1"/>
</dbReference>
<proteinExistence type="inferred from homology"/>
<evidence type="ECO:0000259" key="9">
    <source>
        <dbReference type="Pfam" id="PF00291"/>
    </source>
</evidence>
<dbReference type="GO" id="GO:0003941">
    <property type="term" value="F:L-serine ammonia-lyase activity"/>
    <property type="evidence" value="ECO:0007669"/>
    <property type="project" value="TreeGrafter"/>
</dbReference>
<comment type="cofactor">
    <cofactor evidence="2">
        <name>pyridoxal 5'-phosphate</name>
        <dbReference type="ChEBI" id="CHEBI:597326"/>
    </cofactor>
</comment>
<organism evidence="10 11">
    <name type="scientific">Sediminibacillus halophilus</name>
    <dbReference type="NCBI Taxonomy" id="482461"/>
    <lineage>
        <taxon>Bacteria</taxon>
        <taxon>Bacillati</taxon>
        <taxon>Bacillota</taxon>
        <taxon>Bacilli</taxon>
        <taxon>Bacillales</taxon>
        <taxon>Bacillaceae</taxon>
        <taxon>Sediminibacillus</taxon>
    </lineage>
</organism>
<evidence type="ECO:0000256" key="1">
    <source>
        <dbReference type="ARBA" id="ARBA00001274"/>
    </source>
</evidence>
<dbReference type="InterPro" id="IPR050147">
    <property type="entry name" value="Ser/Thr_Dehydratase"/>
</dbReference>
<evidence type="ECO:0000256" key="4">
    <source>
        <dbReference type="ARBA" id="ARBA00012096"/>
    </source>
</evidence>
<dbReference type="CDD" id="cd01562">
    <property type="entry name" value="Thr-dehyd"/>
    <property type="match status" value="1"/>
</dbReference>
<dbReference type="EMBL" id="FNHF01000001">
    <property type="protein sequence ID" value="SDL88215.1"/>
    <property type="molecule type" value="Genomic_DNA"/>
</dbReference>
<evidence type="ECO:0000256" key="8">
    <source>
        <dbReference type="ARBA" id="ARBA00031427"/>
    </source>
</evidence>
<dbReference type="PANTHER" id="PTHR48078:SF6">
    <property type="entry name" value="L-THREONINE DEHYDRATASE CATABOLIC TDCB"/>
    <property type="match status" value="1"/>
</dbReference>
<dbReference type="GO" id="GO:0006567">
    <property type="term" value="P:L-threonine catabolic process"/>
    <property type="evidence" value="ECO:0007669"/>
    <property type="project" value="TreeGrafter"/>
</dbReference>
<evidence type="ECO:0000256" key="3">
    <source>
        <dbReference type="ARBA" id="ARBA00010869"/>
    </source>
</evidence>
<dbReference type="AlphaFoldDB" id="A0A1G9NQD0"/>
<dbReference type="Pfam" id="PF00291">
    <property type="entry name" value="PALP"/>
    <property type="match status" value="1"/>
</dbReference>
<evidence type="ECO:0000256" key="7">
    <source>
        <dbReference type="ARBA" id="ARBA00025527"/>
    </source>
</evidence>
<feature type="domain" description="Tryptophan synthase beta chain-like PALP" evidence="9">
    <location>
        <begin position="19"/>
        <end position="308"/>
    </location>
</feature>
<dbReference type="Gene3D" id="3.40.50.1100">
    <property type="match status" value="2"/>
</dbReference>
<dbReference type="RefSeq" id="WP_074597801.1">
    <property type="nucleotide sequence ID" value="NZ_FNHF01000001.1"/>
</dbReference>
<dbReference type="STRING" id="482461.SAMN05216244_1089"/>
<dbReference type="GO" id="GO:0006565">
    <property type="term" value="P:L-serine catabolic process"/>
    <property type="evidence" value="ECO:0007669"/>
    <property type="project" value="TreeGrafter"/>
</dbReference>
<protein>
    <recommendedName>
        <fullName evidence="4">threonine ammonia-lyase</fullName>
        <ecNumber evidence="4">4.3.1.19</ecNumber>
    </recommendedName>
    <alternativeName>
        <fullName evidence="8">Threonine deaminase</fullName>
    </alternativeName>
</protein>
<name>A0A1G9NQD0_9BACI</name>
<dbReference type="InterPro" id="IPR036052">
    <property type="entry name" value="TrpB-like_PALP_sf"/>
</dbReference>
<sequence>MNSNQEVALSDIRLAQNRISKLIGKTPLLKAPALSEHAGIEAYLKLETINQVGSFKIRGAANKMLQLTEIQRRKGVTTYSTGNHGMAVAFIARELSIPAVICISNRVPHVKVAALQRLGAKIEIVGDGQDDAARRCQQLQEQDGLTIIPPFDDRDIIAGQGTIALELLEDLPGLEEVVIPVSGGGLIAGIGFVLKQLKPDVRVTGVSIEAASAMHESLREGRPIDIPEKNTIADSLLGGINLDNHYTFKMVQQYMDQMILLSDRNIVQAMTFLLEQERIVAEGAGAAGVAAVLTEPSAVKQSTAILITGNNLDWQQFFTAREEEQG</sequence>
<keyword evidence="5" id="KW-0663">Pyridoxal phosphate</keyword>
<dbReference type="GO" id="GO:0030170">
    <property type="term" value="F:pyridoxal phosphate binding"/>
    <property type="evidence" value="ECO:0007669"/>
    <property type="project" value="InterPro"/>
</dbReference>
<evidence type="ECO:0000256" key="6">
    <source>
        <dbReference type="ARBA" id="ARBA00023239"/>
    </source>
</evidence>
<dbReference type="SUPFAM" id="SSF53686">
    <property type="entry name" value="Tryptophan synthase beta subunit-like PLP-dependent enzymes"/>
    <property type="match status" value="1"/>
</dbReference>
<comment type="catalytic activity">
    <reaction evidence="1">
        <text>L-threonine = 2-oxobutanoate + NH4(+)</text>
        <dbReference type="Rhea" id="RHEA:22108"/>
        <dbReference type="ChEBI" id="CHEBI:16763"/>
        <dbReference type="ChEBI" id="CHEBI:28938"/>
        <dbReference type="ChEBI" id="CHEBI:57926"/>
        <dbReference type="EC" id="4.3.1.19"/>
    </reaction>
</comment>
<dbReference type="InterPro" id="IPR000634">
    <property type="entry name" value="Ser/Thr_deHydtase_PyrdxlP-BS"/>
</dbReference>
<dbReference type="OrthoDB" id="9811476at2"/>
<comment type="function">
    <text evidence="7">Catalyzes the anaerobic formation of alpha-ketobutyrate and ammonia from threonine in a two-step reaction. The first step involved a dehydration of threonine and a production of enamine intermediates (aminocrotonate), which tautomerizes to its imine form (iminobutyrate). Both intermediates are unstable and short-lived. The second step is the nonenzymatic hydrolysis of the enamine/imine intermediates to form 2-ketobutyrate and free ammonia. In the low water environment of the cell, the second step is accelerated by RidA.</text>
</comment>
<evidence type="ECO:0000256" key="5">
    <source>
        <dbReference type="ARBA" id="ARBA00022898"/>
    </source>
</evidence>
<comment type="similarity">
    <text evidence="3">Belongs to the serine/threonine dehydratase family.</text>
</comment>
<evidence type="ECO:0000313" key="11">
    <source>
        <dbReference type="Proteomes" id="UP000182347"/>
    </source>
</evidence>
<gene>
    <name evidence="10" type="ORF">SAMN05216244_1089</name>
</gene>
<dbReference type="EC" id="4.3.1.19" evidence="4"/>
<evidence type="ECO:0000256" key="2">
    <source>
        <dbReference type="ARBA" id="ARBA00001933"/>
    </source>
</evidence>
<dbReference type="GO" id="GO:0009097">
    <property type="term" value="P:isoleucine biosynthetic process"/>
    <property type="evidence" value="ECO:0007669"/>
    <property type="project" value="TreeGrafter"/>
</dbReference>
<evidence type="ECO:0000313" key="10">
    <source>
        <dbReference type="EMBL" id="SDL88215.1"/>
    </source>
</evidence>
<dbReference type="PROSITE" id="PS00165">
    <property type="entry name" value="DEHYDRATASE_SER_THR"/>
    <property type="match status" value="1"/>
</dbReference>
<dbReference type="Proteomes" id="UP000182347">
    <property type="component" value="Unassembled WGS sequence"/>
</dbReference>
<dbReference type="InterPro" id="IPR001926">
    <property type="entry name" value="TrpB-like_PALP"/>
</dbReference>
<keyword evidence="6" id="KW-0456">Lyase</keyword>
<dbReference type="FunFam" id="3.40.50.1100:FF:000005">
    <property type="entry name" value="Threonine dehydratase catabolic"/>
    <property type="match status" value="1"/>
</dbReference>
<keyword evidence="11" id="KW-1185">Reference proteome</keyword>
<reference evidence="11" key="1">
    <citation type="submission" date="2016-10" db="EMBL/GenBank/DDBJ databases">
        <authorList>
            <person name="Varghese N."/>
            <person name="Submissions S."/>
        </authorList>
    </citation>
    <scope>NUCLEOTIDE SEQUENCE [LARGE SCALE GENOMIC DNA]</scope>
    <source>
        <strain evidence="11">CGMCC 1.6199</strain>
    </source>
</reference>
<dbReference type="GO" id="GO:0004794">
    <property type="term" value="F:threonine deaminase activity"/>
    <property type="evidence" value="ECO:0007669"/>
    <property type="project" value="UniProtKB-EC"/>
</dbReference>
<accession>A0A1G9NQD0</accession>